<sequence>MTAEPELPPYRALLVVDTKGFGSNSDAGQGVLAALVPDVLAQAFERAGLGEVWQNALFPHGTGDGYGVGFEPRFLPAVVSKLFDALENVLAERDARLRATSRYLRMRMRASLNVGPIREADGESSAVAIGAAVITTHRLLDSAPVRDVLTQSDPDQTFLSVVLSQRIFEDVLSSGFATLPKSRVVPADVEVKEYRGTVYLYVPNPSGELLRTGIGTEYEKKLAATEEARSEGTTNVISGMHGGTAIQIGRVHGDVHHSGS</sequence>
<dbReference type="EMBL" id="RSEC01000058">
    <property type="protein sequence ID" value="RSD13779.1"/>
    <property type="molecule type" value="Genomic_DNA"/>
</dbReference>
<protein>
    <recommendedName>
        <fullName evidence="3">Guanylate cyclase domain-containing protein</fullName>
    </recommendedName>
</protein>
<dbReference type="RefSeq" id="WP_125313056.1">
    <property type="nucleotide sequence ID" value="NZ_RSEC01000058.1"/>
</dbReference>
<reference evidence="1 2" key="1">
    <citation type="submission" date="2018-12" db="EMBL/GenBank/DDBJ databases">
        <title>Amycolatopsis eburnea sp. nov. actinomycete associate with arbuscular mycorrhiza fungal spore.</title>
        <authorList>
            <person name="Lumyong S."/>
            <person name="Chaiya L."/>
        </authorList>
    </citation>
    <scope>NUCLEOTIDE SEQUENCE [LARGE SCALE GENOMIC DNA]</scope>
    <source>
        <strain evidence="1 2">GLM-1</strain>
    </source>
</reference>
<proteinExistence type="predicted"/>
<evidence type="ECO:0000313" key="1">
    <source>
        <dbReference type="EMBL" id="RSD13779.1"/>
    </source>
</evidence>
<dbReference type="Proteomes" id="UP000267081">
    <property type="component" value="Unassembled WGS sequence"/>
</dbReference>
<keyword evidence="2" id="KW-1185">Reference proteome</keyword>
<accession>A0A3R9DWT2</accession>
<dbReference type="OrthoDB" id="3424167at2"/>
<dbReference type="AlphaFoldDB" id="A0A3R9DWT2"/>
<evidence type="ECO:0000313" key="2">
    <source>
        <dbReference type="Proteomes" id="UP000267081"/>
    </source>
</evidence>
<name>A0A3R9DWT2_9PSEU</name>
<gene>
    <name evidence="1" type="ORF">EIY87_29260</name>
</gene>
<organism evidence="1 2">
    <name type="scientific">Amycolatopsis eburnea</name>
    <dbReference type="NCBI Taxonomy" id="2267691"/>
    <lineage>
        <taxon>Bacteria</taxon>
        <taxon>Bacillati</taxon>
        <taxon>Actinomycetota</taxon>
        <taxon>Actinomycetes</taxon>
        <taxon>Pseudonocardiales</taxon>
        <taxon>Pseudonocardiaceae</taxon>
        <taxon>Amycolatopsis</taxon>
    </lineage>
</organism>
<evidence type="ECO:0008006" key="3">
    <source>
        <dbReference type="Google" id="ProtNLM"/>
    </source>
</evidence>
<comment type="caution">
    <text evidence="1">The sequence shown here is derived from an EMBL/GenBank/DDBJ whole genome shotgun (WGS) entry which is preliminary data.</text>
</comment>